<keyword evidence="2" id="KW-1185">Reference proteome</keyword>
<gene>
    <name evidence="1" type="ORF">M408DRAFT_323929</name>
</gene>
<dbReference type="Proteomes" id="UP000054097">
    <property type="component" value="Unassembled WGS sequence"/>
</dbReference>
<name>A0A0C2W6X3_SERVB</name>
<evidence type="ECO:0008006" key="3">
    <source>
        <dbReference type="Google" id="ProtNLM"/>
    </source>
</evidence>
<proteinExistence type="predicted"/>
<dbReference type="EMBL" id="KN824361">
    <property type="protein sequence ID" value="KIM22178.1"/>
    <property type="molecule type" value="Genomic_DNA"/>
</dbReference>
<reference evidence="2" key="2">
    <citation type="submission" date="2015-01" db="EMBL/GenBank/DDBJ databases">
        <title>Evolutionary Origins and Diversification of the Mycorrhizal Mutualists.</title>
        <authorList>
            <consortium name="DOE Joint Genome Institute"/>
            <consortium name="Mycorrhizal Genomics Consortium"/>
            <person name="Kohler A."/>
            <person name="Kuo A."/>
            <person name="Nagy L.G."/>
            <person name="Floudas D."/>
            <person name="Copeland A."/>
            <person name="Barry K.W."/>
            <person name="Cichocki N."/>
            <person name="Veneault-Fourrey C."/>
            <person name="LaButti K."/>
            <person name="Lindquist E.A."/>
            <person name="Lipzen A."/>
            <person name="Lundell T."/>
            <person name="Morin E."/>
            <person name="Murat C."/>
            <person name="Riley R."/>
            <person name="Ohm R."/>
            <person name="Sun H."/>
            <person name="Tunlid A."/>
            <person name="Henrissat B."/>
            <person name="Grigoriev I.V."/>
            <person name="Hibbett D.S."/>
            <person name="Martin F."/>
        </authorList>
    </citation>
    <scope>NUCLEOTIDE SEQUENCE [LARGE SCALE GENOMIC DNA]</scope>
    <source>
        <strain evidence="2">MAFF 305830</strain>
    </source>
</reference>
<dbReference type="HOGENOM" id="CLU_593340_0_0_1"/>
<evidence type="ECO:0000313" key="2">
    <source>
        <dbReference type="Proteomes" id="UP000054097"/>
    </source>
</evidence>
<accession>A0A0C2W6X3</accession>
<sequence>MTVAPPITRCPSDILLIIFELIMEESRESATDSVFSPLAPLANSLPAKFALVCRAWKMLVYNTSTFWVDISIEWGWRILIGSKRIKWRASMAKDAPVNLYVTIKLCTVYLDDILYILNVVPNVRRFSVTVLGWDTPLLFEQAWPQLLEVREARYTIYKYKNTCGDLWRHFMGMPKLTTLWLSGSAFQVPYRVDSPVLPVLTCLRLGTDGGYIDAGIIQSTIAALLSHCPLIEELYLDYHPETTTRYRPSAPPFTLTRLYKISTKTMSMMHPFSQGYISTPALREFKFPSWEDSYVARTVKFITANLSTLTTIVVSVTDGIRYQSTLHPLVNITFLELDVFRGEGFYLKALYTPLDSCPSTNQPPSNAYLPSLRTVRLGLHLAPILSTHFELFCTARCIPVNSQRTTQAGYHALDKLQVIRRRSKADVQGAMQTNAWKDAQVLDTGGEYGSFELRWDTPANGI</sequence>
<evidence type="ECO:0000313" key="1">
    <source>
        <dbReference type="EMBL" id="KIM22178.1"/>
    </source>
</evidence>
<reference evidence="1 2" key="1">
    <citation type="submission" date="2014-04" db="EMBL/GenBank/DDBJ databases">
        <authorList>
            <consortium name="DOE Joint Genome Institute"/>
            <person name="Kuo A."/>
            <person name="Zuccaro A."/>
            <person name="Kohler A."/>
            <person name="Nagy L.G."/>
            <person name="Floudas D."/>
            <person name="Copeland A."/>
            <person name="Barry K.W."/>
            <person name="Cichocki N."/>
            <person name="Veneault-Fourrey C."/>
            <person name="LaButti K."/>
            <person name="Lindquist E.A."/>
            <person name="Lipzen A."/>
            <person name="Lundell T."/>
            <person name="Morin E."/>
            <person name="Murat C."/>
            <person name="Sun H."/>
            <person name="Tunlid A."/>
            <person name="Henrissat B."/>
            <person name="Grigoriev I.V."/>
            <person name="Hibbett D.S."/>
            <person name="Martin F."/>
            <person name="Nordberg H.P."/>
            <person name="Cantor M.N."/>
            <person name="Hua S.X."/>
        </authorList>
    </citation>
    <scope>NUCLEOTIDE SEQUENCE [LARGE SCALE GENOMIC DNA]</scope>
    <source>
        <strain evidence="1 2">MAFF 305830</strain>
    </source>
</reference>
<dbReference type="SUPFAM" id="SSF52047">
    <property type="entry name" value="RNI-like"/>
    <property type="match status" value="1"/>
</dbReference>
<organism evidence="1 2">
    <name type="scientific">Serendipita vermifera MAFF 305830</name>
    <dbReference type="NCBI Taxonomy" id="933852"/>
    <lineage>
        <taxon>Eukaryota</taxon>
        <taxon>Fungi</taxon>
        <taxon>Dikarya</taxon>
        <taxon>Basidiomycota</taxon>
        <taxon>Agaricomycotina</taxon>
        <taxon>Agaricomycetes</taxon>
        <taxon>Sebacinales</taxon>
        <taxon>Serendipitaceae</taxon>
        <taxon>Serendipita</taxon>
    </lineage>
</organism>
<protein>
    <recommendedName>
        <fullName evidence="3">F-box domain-containing protein</fullName>
    </recommendedName>
</protein>
<dbReference type="AlphaFoldDB" id="A0A0C2W6X3"/>